<dbReference type="InterPro" id="IPR008276">
    <property type="entry name" value="C_nuclsd_transpt"/>
</dbReference>
<keyword evidence="3" id="KW-1003">Cell membrane</keyword>
<dbReference type="InterPro" id="IPR018270">
    <property type="entry name" value="C_nuclsd_transpt_met_bac"/>
</dbReference>
<accession>A0ABW2Q1N6</accession>
<evidence type="ECO:0000256" key="3">
    <source>
        <dbReference type="ARBA" id="ARBA00022475"/>
    </source>
</evidence>
<evidence type="ECO:0000256" key="2">
    <source>
        <dbReference type="ARBA" id="ARBA00009033"/>
    </source>
</evidence>
<dbReference type="Proteomes" id="UP001596505">
    <property type="component" value="Unassembled WGS sequence"/>
</dbReference>
<keyword evidence="4 7" id="KW-0812">Transmembrane</keyword>
<dbReference type="InterPro" id="IPR002668">
    <property type="entry name" value="CNT_N_dom"/>
</dbReference>
<dbReference type="InterPro" id="IPR011642">
    <property type="entry name" value="Gate_dom"/>
</dbReference>
<evidence type="ECO:0000259" key="9">
    <source>
        <dbReference type="Pfam" id="PF07662"/>
    </source>
</evidence>
<feature type="transmembrane region" description="Helical" evidence="7">
    <location>
        <begin position="6"/>
        <end position="22"/>
    </location>
</feature>
<dbReference type="Pfam" id="PF01773">
    <property type="entry name" value="Nucleos_tra2_N"/>
    <property type="match status" value="1"/>
</dbReference>
<feature type="transmembrane region" description="Helical" evidence="7">
    <location>
        <begin position="88"/>
        <end position="111"/>
    </location>
</feature>
<keyword evidence="5 7" id="KW-1133">Transmembrane helix</keyword>
<sequence length="407" mass="43239">MDFLRGLLGCIVVLFIAFLFSDNKKKINYRIVVIGAVLQIVFGYIVLKSSIGRMILDKISAGFSKVLHYGLEGLTFTFGKLVDPSSSVGFVFAFKVAMLAVFFTPLIAVLYRFGIMQFVVRIIGGALSKLLGTSRTESVTAASNIFLGMQEAPIVIKPYVKLLTRSEMFAVMTGGLASVAGGTLASYAALGIPVKFLLAASFMSAPSGLLFAKIMIPETETPVKTGSSEVQEADKEDKNILDVISKGAVDGMKMAVLIIAMLIAFISLMALLNGILGGIGSLFGIHGLSFQKILGYIFAPIAFLIGVPWHQAMTAGNYLGEKIILNEMVAYTSFAPHMHELSSKTVAIVSFALCGFANIGSLGILIGGLTAFAEERRAQITKLGIKAVIAGTLANLMSGAIAGMFLN</sequence>
<comment type="similarity">
    <text evidence="2 7">Belongs to the concentrative nucleoside transporter (CNT) (TC 2.A.41) family.</text>
</comment>
<evidence type="ECO:0000256" key="7">
    <source>
        <dbReference type="RuleBase" id="RU362018"/>
    </source>
</evidence>
<dbReference type="PANTHER" id="PTHR10590">
    <property type="entry name" value="SODIUM/NUCLEOSIDE COTRANSPORTER"/>
    <property type="match status" value="1"/>
</dbReference>
<reference evidence="12" key="1">
    <citation type="journal article" date="2019" name="Int. J. Syst. Evol. Microbiol.">
        <title>The Global Catalogue of Microorganisms (GCM) 10K type strain sequencing project: providing services to taxonomists for standard genome sequencing and annotation.</title>
        <authorList>
            <consortium name="The Broad Institute Genomics Platform"/>
            <consortium name="The Broad Institute Genome Sequencing Center for Infectious Disease"/>
            <person name="Wu L."/>
            <person name="Ma J."/>
        </authorList>
    </citation>
    <scope>NUCLEOTIDE SEQUENCE [LARGE SCALE GENOMIC DNA]</scope>
    <source>
        <strain evidence="12">CGMCC 1.16305</strain>
    </source>
</reference>
<proteinExistence type="inferred from homology"/>
<evidence type="ECO:0000256" key="1">
    <source>
        <dbReference type="ARBA" id="ARBA00004651"/>
    </source>
</evidence>
<dbReference type="RefSeq" id="WP_380968876.1">
    <property type="nucleotide sequence ID" value="NZ_JBHTCO010000041.1"/>
</dbReference>
<feature type="transmembrane region" description="Helical" evidence="7">
    <location>
        <begin position="169"/>
        <end position="190"/>
    </location>
</feature>
<feature type="transmembrane region" description="Helical" evidence="7">
    <location>
        <begin position="383"/>
        <end position="406"/>
    </location>
</feature>
<evidence type="ECO:0000256" key="6">
    <source>
        <dbReference type="ARBA" id="ARBA00023136"/>
    </source>
</evidence>
<evidence type="ECO:0000259" key="8">
    <source>
        <dbReference type="Pfam" id="PF01773"/>
    </source>
</evidence>
<organism evidence="11 12">
    <name type="scientific">Scopulibacillus cellulosilyticus</name>
    <dbReference type="NCBI Taxonomy" id="2665665"/>
    <lineage>
        <taxon>Bacteria</taxon>
        <taxon>Bacillati</taxon>
        <taxon>Bacillota</taxon>
        <taxon>Bacilli</taxon>
        <taxon>Bacillales</taxon>
        <taxon>Sporolactobacillaceae</taxon>
        <taxon>Scopulibacillus</taxon>
    </lineage>
</organism>
<dbReference type="InterPro" id="IPR011657">
    <property type="entry name" value="CNT_C_dom"/>
</dbReference>
<dbReference type="Pfam" id="PF07662">
    <property type="entry name" value="Nucleos_tra2_C"/>
    <property type="match status" value="1"/>
</dbReference>
<keyword evidence="6 7" id="KW-0472">Membrane</keyword>
<evidence type="ECO:0000313" key="11">
    <source>
        <dbReference type="EMBL" id="MFC7394912.1"/>
    </source>
</evidence>
<feature type="transmembrane region" description="Helical" evidence="7">
    <location>
        <begin position="293"/>
        <end position="311"/>
    </location>
</feature>
<keyword evidence="12" id="KW-1185">Reference proteome</keyword>
<feature type="domain" description="Nucleoside transporter/FeoB GTPase Gate" evidence="10">
    <location>
        <begin position="94"/>
        <end position="190"/>
    </location>
</feature>
<gene>
    <name evidence="11" type="ORF">ACFQRG_18530</name>
</gene>
<dbReference type="EMBL" id="JBHTCO010000041">
    <property type="protein sequence ID" value="MFC7394912.1"/>
    <property type="molecule type" value="Genomic_DNA"/>
</dbReference>
<feature type="domain" description="Concentrative nucleoside transporter C-terminal" evidence="9">
    <location>
        <begin position="197"/>
        <end position="403"/>
    </location>
</feature>
<evidence type="ECO:0000256" key="5">
    <source>
        <dbReference type="ARBA" id="ARBA00022989"/>
    </source>
</evidence>
<comment type="subcellular location">
    <subcellularLocation>
        <location evidence="1">Cell membrane</location>
        <topology evidence="1">Multi-pass membrane protein</topology>
    </subcellularLocation>
</comment>
<feature type="domain" description="Concentrative nucleoside transporter N-terminal" evidence="8">
    <location>
        <begin position="8"/>
        <end position="81"/>
    </location>
</feature>
<comment type="caution">
    <text evidence="11">The sequence shown here is derived from an EMBL/GenBank/DDBJ whole genome shotgun (WGS) entry which is preliminary data.</text>
</comment>
<dbReference type="Pfam" id="PF07670">
    <property type="entry name" value="Gate"/>
    <property type="match status" value="1"/>
</dbReference>
<feature type="transmembrane region" description="Helical" evidence="7">
    <location>
        <begin position="254"/>
        <end position="287"/>
    </location>
</feature>
<keyword evidence="7" id="KW-0813">Transport</keyword>
<evidence type="ECO:0000256" key="4">
    <source>
        <dbReference type="ARBA" id="ARBA00022692"/>
    </source>
</evidence>
<name>A0ABW2Q1N6_9BACL</name>
<evidence type="ECO:0000313" key="12">
    <source>
        <dbReference type="Proteomes" id="UP001596505"/>
    </source>
</evidence>
<dbReference type="NCBIfam" id="TIGR00804">
    <property type="entry name" value="nupC"/>
    <property type="match status" value="1"/>
</dbReference>
<feature type="transmembrane region" description="Helical" evidence="7">
    <location>
        <begin position="29"/>
        <end position="47"/>
    </location>
</feature>
<protein>
    <recommendedName>
        <fullName evidence="7">Nucleoside permease</fullName>
    </recommendedName>
</protein>
<evidence type="ECO:0000259" key="10">
    <source>
        <dbReference type="Pfam" id="PF07670"/>
    </source>
</evidence>
<dbReference type="PANTHER" id="PTHR10590:SF4">
    <property type="entry name" value="SOLUTE CARRIER FAMILY 28 MEMBER 3"/>
    <property type="match status" value="1"/>
</dbReference>
<feature type="transmembrane region" description="Helical" evidence="7">
    <location>
        <begin position="345"/>
        <end position="371"/>
    </location>
</feature>